<reference evidence="1" key="2">
    <citation type="submission" date="2023-06" db="EMBL/GenBank/DDBJ databases">
        <authorList>
            <person name="Ma L."/>
            <person name="Liu K.-W."/>
            <person name="Li Z."/>
            <person name="Hsiao Y.-Y."/>
            <person name="Qi Y."/>
            <person name="Fu T."/>
            <person name="Tang G."/>
            <person name="Zhang D."/>
            <person name="Sun W.-H."/>
            <person name="Liu D.-K."/>
            <person name="Li Y."/>
            <person name="Chen G.-Z."/>
            <person name="Liu X.-D."/>
            <person name="Liao X.-Y."/>
            <person name="Jiang Y.-T."/>
            <person name="Yu X."/>
            <person name="Hao Y."/>
            <person name="Huang J."/>
            <person name="Zhao X.-W."/>
            <person name="Ke S."/>
            <person name="Chen Y.-Y."/>
            <person name="Wu W.-L."/>
            <person name="Hsu J.-L."/>
            <person name="Lin Y.-F."/>
            <person name="Huang M.-D."/>
            <person name="Li C.-Y."/>
            <person name="Huang L."/>
            <person name="Wang Z.-W."/>
            <person name="Zhao X."/>
            <person name="Zhong W.-Y."/>
            <person name="Peng D.-H."/>
            <person name="Ahmad S."/>
            <person name="Lan S."/>
            <person name="Zhang J.-S."/>
            <person name="Tsai W.-C."/>
            <person name="Van De Peer Y."/>
            <person name="Liu Z.-J."/>
        </authorList>
    </citation>
    <scope>NUCLEOTIDE SEQUENCE</scope>
    <source>
        <strain evidence="1">CP</strain>
        <tissue evidence="1">Leaves</tissue>
    </source>
</reference>
<organism evidence="1 2">
    <name type="scientific">Acorus calamus</name>
    <name type="common">Sweet flag</name>
    <dbReference type="NCBI Taxonomy" id="4465"/>
    <lineage>
        <taxon>Eukaryota</taxon>
        <taxon>Viridiplantae</taxon>
        <taxon>Streptophyta</taxon>
        <taxon>Embryophyta</taxon>
        <taxon>Tracheophyta</taxon>
        <taxon>Spermatophyta</taxon>
        <taxon>Magnoliopsida</taxon>
        <taxon>Liliopsida</taxon>
        <taxon>Acoraceae</taxon>
        <taxon>Acorus</taxon>
    </lineage>
</organism>
<comment type="caution">
    <text evidence="1">The sequence shown here is derived from an EMBL/GenBank/DDBJ whole genome shotgun (WGS) entry which is preliminary data.</text>
</comment>
<proteinExistence type="predicted"/>
<sequence>MGTRRLGPVGEEMAMAVRTTGKEDNCVEVEKKKVLRLVDLGAIKTLLIYSVRLVKE</sequence>
<protein>
    <submittedName>
        <fullName evidence="1">Uncharacterized protein</fullName>
    </submittedName>
</protein>
<dbReference type="Proteomes" id="UP001180020">
    <property type="component" value="Unassembled WGS sequence"/>
</dbReference>
<gene>
    <name evidence="1" type="ORF">QJS10_CPB13g01240</name>
</gene>
<evidence type="ECO:0000313" key="1">
    <source>
        <dbReference type="EMBL" id="KAK1300977.1"/>
    </source>
</evidence>
<reference evidence="1" key="1">
    <citation type="journal article" date="2023" name="Nat. Commun.">
        <title>Diploid and tetraploid genomes of Acorus and the evolution of monocots.</title>
        <authorList>
            <person name="Ma L."/>
            <person name="Liu K.W."/>
            <person name="Li Z."/>
            <person name="Hsiao Y.Y."/>
            <person name="Qi Y."/>
            <person name="Fu T."/>
            <person name="Tang G.D."/>
            <person name="Zhang D."/>
            <person name="Sun W.H."/>
            <person name="Liu D.K."/>
            <person name="Li Y."/>
            <person name="Chen G.Z."/>
            <person name="Liu X.D."/>
            <person name="Liao X.Y."/>
            <person name="Jiang Y.T."/>
            <person name="Yu X."/>
            <person name="Hao Y."/>
            <person name="Huang J."/>
            <person name="Zhao X.W."/>
            <person name="Ke S."/>
            <person name="Chen Y.Y."/>
            <person name="Wu W.L."/>
            <person name="Hsu J.L."/>
            <person name="Lin Y.F."/>
            <person name="Huang M.D."/>
            <person name="Li C.Y."/>
            <person name="Huang L."/>
            <person name="Wang Z.W."/>
            <person name="Zhao X."/>
            <person name="Zhong W.Y."/>
            <person name="Peng D.H."/>
            <person name="Ahmad S."/>
            <person name="Lan S."/>
            <person name="Zhang J.S."/>
            <person name="Tsai W.C."/>
            <person name="Van de Peer Y."/>
            <person name="Liu Z.J."/>
        </authorList>
    </citation>
    <scope>NUCLEOTIDE SEQUENCE</scope>
    <source>
        <strain evidence="1">CP</strain>
    </source>
</reference>
<keyword evidence="2" id="KW-1185">Reference proteome</keyword>
<dbReference type="EMBL" id="JAUJYO010000013">
    <property type="protein sequence ID" value="KAK1300977.1"/>
    <property type="molecule type" value="Genomic_DNA"/>
</dbReference>
<name>A0AAV9DJD7_ACOCL</name>
<evidence type="ECO:0000313" key="2">
    <source>
        <dbReference type="Proteomes" id="UP001180020"/>
    </source>
</evidence>
<accession>A0AAV9DJD7</accession>
<dbReference type="AlphaFoldDB" id="A0AAV9DJD7"/>